<dbReference type="GeneID" id="85456037"/>
<gene>
    <name evidence="1" type="ORF">BDP55DRAFT_625684</name>
</gene>
<dbReference type="EMBL" id="JAHMHR010000001">
    <property type="protein sequence ID" value="KAK1701465.1"/>
    <property type="molecule type" value="Genomic_DNA"/>
</dbReference>
<keyword evidence="2" id="KW-1185">Reference proteome</keyword>
<dbReference type="RefSeq" id="XP_060437220.1">
    <property type="nucleotide sequence ID" value="XM_060571511.1"/>
</dbReference>
<dbReference type="Proteomes" id="UP001224890">
    <property type="component" value="Unassembled WGS sequence"/>
</dbReference>
<evidence type="ECO:0000313" key="1">
    <source>
        <dbReference type="EMBL" id="KAK1701465.1"/>
    </source>
</evidence>
<organism evidence="1 2">
    <name type="scientific">Colletotrichum godetiae</name>
    <dbReference type="NCBI Taxonomy" id="1209918"/>
    <lineage>
        <taxon>Eukaryota</taxon>
        <taxon>Fungi</taxon>
        <taxon>Dikarya</taxon>
        <taxon>Ascomycota</taxon>
        <taxon>Pezizomycotina</taxon>
        <taxon>Sordariomycetes</taxon>
        <taxon>Hypocreomycetidae</taxon>
        <taxon>Glomerellales</taxon>
        <taxon>Glomerellaceae</taxon>
        <taxon>Colletotrichum</taxon>
        <taxon>Colletotrichum acutatum species complex</taxon>
    </lineage>
</organism>
<protein>
    <submittedName>
        <fullName evidence="1">Uncharacterized protein</fullName>
    </submittedName>
</protein>
<dbReference type="AlphaFoldDB" id="A0AAJ0B090"/>
<reference evidence="1" key="1">
    <citation type="submission" date="2021-06" db="EMBL/GenBank/DDBJ databases">
        <title>Comparative genomics, transcriptomics and evolutionary studies reveal genomic signatures of adaptation to plant cell wall in hemibiotrophic fungi.</title>
        <authorList>
            <consortium name="DOE Joint Genome Institute"/>
            <person name="Baroncelli R."/>
            <person name="Diaz J.F."/>
            <person name="Benocci T."/>
            <person name="Peng M."/>
            <person name="Battaglia E."/>
            <person name="Haridas S."/>
            <person name="Andreopoulos W."/>
            <person name="Labutti K."/>
            <person name="Pangilinan J."/>
            <person name="Floch G.L."/>
            <person name="Makela M.R."/>
            <person name="Henrissat B."/>
            <person name="Grigoriev I.V."/>
            <person name="Crouch J.A."/>
            <person name="De Vries R.P."/>
            <person name="Sukno S.A."/>
            <person name="Thon M.R."/>
        </authorList>
    </citation>
    <scope>NUCLEOTIDE SEQUENCE</scope>
    <source>
        <strain evidence="1">CBS 193.32</strain>
    </source>
</reference>
<accession>A0AAJ0B090</accession>
<name>A0AAJ0B090_9PEZI</name>
<sequence length="209" mass="22351">MTDLRQRVPVGGLSDVGGDVICLDDDGVIDEGGDVGVVGVGGSAGGYYYYDDGSEGTSESETSSDDDEECGGCGDGDGCRGCWEDDECYFEMVGCLTGGGRGRGSCGFGFECEVGTAAMRGRKGRKGKCKECEKKRKCKACEKRKKKKKGKGFWSTLYPVKKLGEWGGDVVGVSRYPGEVSILFSVPFAPLFDGHLAFWASVRRRGSRF</sequence>
<proteinExistence type="predicted"/>
<evidence type="ECO:0000313" key="2">
    <source>
        <dbReference type="Proteomes" id="UP001224890"/>
    </source>
</evidence>
<comment type="caution">
    <text evidence="1">The sequence shown here is derived from an EMBL/GenBank/DDBJ whole genome shotgun (WGS) entry which is preliminary data.</text>
</comment>